<dbReference type="AlphaFoldDB" id="V9Z816"/>
<name>V9Z816_9ACTN</name>
<reference evidence="1" key="1">
    <citation type="submission" date="2013-09" db="EMBL/GenBank/DDBJ databases">
        <title>Complete nucleotide sequence of Streptomyces linear plasmid pFRL6.</title>
        <authorList>
            <person name="Chen Z."/>
            <person name="Fang P."/>
            <person name="Qin Z."/>
        </authorList>
    </citation>
    <scope>NUCLEOTIDE SEQUENCE</scope>
    <source>
        <plasmid evidence="1">pFRL6</plasmid>
    </source>
</reference>
<protein>
    <submittedName>
        <fullName evidence="1">Uncharacterized protein</fullName>
    </submittedName>
</protein>
<gene>
    <name evidence="1" type="ORF">pFRL6_62</name>
</gene>
<dbReference type="RefSeq" id="WP_024127413.1">
    <property type="nucleotide sequence ID" value="NC_023286.1"/>
</dbReference>
<organism evidence="1">
    <name type="scientific">Streptomyces sp. F12</name>
    <dbReference type="NCBI Taxonomy" id="1436084"/>
    <lineage>
        <taxon>Bacteria</taxon>
        <taxon>Bacillati</taxon>
        <taxon>Actinomycetota</taxon>
        <taxon>Actinomycetes</taxon>
        <taxon>Kitasatosporales</taxon>
        <taxon>Streptomycetaceae</taxon>
        <taxon>Streptomyces</taxon>
    </lineage>
</organism>
<sequence length="78" mass="8772">MLIDEATGAEIRPGEELADPYGEGTIVYLGPTMSSDVEQGLSSLKPCRVARVYYYEPETEWACRPAELGTRYEERRPT</sequence>
<accession>V9Z816</accession>
<evidence type="ECO:0000313" key="1">
    <source>
        <dbReference type="EMBL" id="AHE40149.1"/>
    </source>
</evidence>
<geneLocation type="plasmid" evidence="1">
    <name>pFRL6</name>
</geneLocation>
<dbReference type="EMBL" id="KF602051">
    <property type="protein sequence ID" value="AHE40149.1"/>
    <property type="molecule type" value="Genomic_DNA"/>
</dbReference>
<keyword evidence="1" id="KW-0614">Plasmid</keyword>
<proteinExistence type="predicted"/>